<protein>
    <submittedName>
        <fullName evidence="3">DUF4426 domain-containing protein</fullName>
    </submittedName>
</protein>
<evidence type="ECO:0000313" key="3">
    <source>
        <dbReference type="EMBL" id="MFC5546808.1"/>
    </source>
</evidence>
<evidence type="ECO:0000259" key="2">
    <source>
        <dbReference type="Pfam" id="PF14467"/>
    </source>
</evidence>
<comment type="caution">
    <text evidence="3">The sequence shown here is derived from an EMBL/GenBank/DDBJ whole genome shotgun (WGS) entry which is preliminary data.</text>
</comment>
<dbReference type="InterPro" id="IPR025218">
    <property type="entry name" value="DUF4426"/>
</dbReference>
<dbReference type="RefSeq" id="WP_248159269.1">
    <property type="nucleotide sequence ID" value="NZ_JAKZAJ010000004.1"/>
</dbReference>
<reference evidence="4" key="1">
    <citation type="journal article" date="2019" name="Int. J. Syst. Evol. Microbiol.">
        <title>The Global Catalogue of Microorganisms (GCM) 10K type strain sequencing project: providing services to taxonomists for standard genome sequencing and annotation.</title>
        <authorList>
            <consortium name="The Broad Institute Genomics Platform"/>
            <consortium name="The Broad Institute Genome Sequencing Center for Infectious Disease"/>
            <person name="Wu L."/>
            <person name="Ma J."/>
        </authorList>
    </citation>
    <scope>NUCLEOTIDE SEQUENCE [LARGE SCALE GENOMIC DNA]</scope>
    <source>
        <strain evidence="4">CGMCC 4.1799</strain>
    </source>
</reference>
<organism evidence="3 4">
    <name type="scientific">Marinobacter koreensis</name>
    <dbReference type="NCBI Taxonomy" id="335974"/>
    <lineage>
        <taxon>Bacteria</taxon>
        <taxon>Pseudomonadati</taxon>
        <taxon>Pseudomonadota</taxon>
        <taxon>Gammaproteobacteria</taxon>
        <taxon>Pseudomonadales</taxon>
        <taxon>Marinobacteraceae</taxon>
        <taxon>Marinobacter</taxon>
    </lineage>
</organism>
<sequence length="150" mass="16553">MNTIQAFARTLIALMLLAIALPSQAAGSKDFGDYQVHWSVLPSTFLSPEVAQANDLQRSKGIGLINIAIMKEQDNGSLKPVTGQVEGKVSNDIQQVKFLAFRRIEEGDAVYFLAQYQYNSGQLMTFNITARPAGLQQDLTVRFAHTLFSD</sequence>
<feature type="chain" id="PRO_5046910998" evidence="1">
    <location>
        <begin position="26"/>
        <end position="150"/>
    </location>
</feature>
<gene>
    <name evidence="3" type="ORF">ACFPQA_17210</name>
</gene>
<feature type="domain" description="DUF4426" evidence="2">
    <location>
        <begin position="29"/>
        <end position="150"/>
    </location>
</feature>
<dbReference type="Pfam" id="PF14467">
    <property type="entry name" value="DUF4426"/>
    <property type="match status" value="1"/>
</dbReference>
<evidence type="ECO:0000313" key="4">
    <source>
        <dbReference type="Proteomes" id="UP001596055"/>
    </source>
</evidence>
<dbReference type="Proteomes" id="UP001596055">
    <property type="component" value="Unassembled WGS sequence"/>
</dbReference>
<proteinExistence type="predicted"/>
<evidence type="ECO:0000256" key="1">
    <source>
        <dbReference type="SAM" id="SignalP"/>
    </source>
</evidence>
<name>A0ABW0RQQ6_9GAMM</name>
<dbReference type="EMBL" id="JBHSNL010000006">
    <property type="protein sequence ID" value="MFC5546808.1"/>
    <property type="molecule type" value="Genomic_DNA"/>
</dbReference>
<accession>A0ABW0RQQ6</accession>
<keyword evidence="4" id="KW-1185">Reference proteome</keyword>
<dbReference type="Gene3D" id="2.60.40.3340">
    <property type="entry name" value="Domain of unknown function DUF4426"/>
    <property type="match status" value="1"/>
</dbReference>
<feature type="signal peptide" evidence="1">
    <location>
        <begin position="1"/>
        <end position="25"/>
    </location>
</feature>
<keyword evidence="1" id="KW-0732">Signal</keyword>